<feature type="transmembrane region" description="Helical" evidence="1">
    <location>
        <begin position="12"/>
        <end position="29"/>
    </location>
</feature>
<feature type="transmembrane region" description="Helical" evidence="1">
    <location>
        <begin position="35"/>
        <end position="67"/>
    </location>
</feature>
<keyword evidence="1" id="KW-1133">Transmembrane helix</keyword>
<keyword evidence="1" id="KW-0812">Transmembrane</keyword>
<evidence type="ECO:0000256" key="1">
    <source>
        <dbReference type="SAM" id="Phobius"/>
    </source>
</evidence>
<dbReference type="AlphaFoldDB" id="A0A6C0HSK4"/>
<proteinExistence type="predicted"/>
<reference evidence="2" key="1">
    <citation type="journal article" date="2020" name="Nature">
        <title>Giant virus diversity and host interactions through global metagenomics.</title>
        <authorList>
            <person name="Schulz F."/>
            <person name="Roux S."/>
            <person name="Paez-Espino D."/>
            <person name="Jungbluth S."/>
            <person name="Walsh D.A."/>
            <person name="Denef V.J."/>
            <person name="McMahon K.D."/>
            <person name="Konstantinidis K.T."/>
            <person name="Eloe-Fadrosh E.A."/>
            <person name="Kyrpides N.C."/>
            <person name="Woyke T."/>
        </authorList>
    </citation>
    <scope>NUCLEOTIDE SEQUENCE</scope>
    <source>
        <strain evidence="2">GVMAG-M-3300023184-168</strain>
    </source>
</reference>
<evidence type="ECO:0000313" key="2">
    <source>
        <dbReference type="EMBL" id="QHT83562.1"/>
    </source>
</evidence>
<name>A0A6C0HSK4_9ZZZZ</name>
<dbReference type="EMBL" id="MN740010">
    <property type="protein sequence ID" value="QHT83562.1"/>
    <property type="molecule type" value="Genomic_DNA"/>
</dbReference>
<sequence length="187" mass="21945">MKQNIQNIIAEFIPIVLIFLFLYTNKLFLSFSKTILGKVISILIIIFYAFINKYIGLFACIVVILFYRYDYKEPFDLIEYDTNDVDVEVIDDPIYLDINSNNSKDIKAKVKVLKEDNNMIIEDGDEIFRREFRKENCKNGYLKNKGMNVKSEMAEHVFPEMKYKNVVCNPCDENCHFTQGSGNLRFP</sequence>
<protein>
    <submittedName>
        <fullName evidence="2">Uncharacterized protein</fullName>
    </submittedName>
</protein>
<keyword evidence="1" id="KW-0472">Membrane</keyword>
<accession>A0A6C0HSK4</accession>
<organism evidence="2">
    <name type="scientific">viral metagenome</name>
    <dbReference type="NCBI Taxonomy" id="1070528"/>
    <lineage>
        <taxon>unclassified sequences</taxon>
        <taxon>metagenomes</taxon>
        <taxon>organismal metagenomes</taxon>
    </lineage>
</organism>